<reference evidence="3" key="3">
    <citation type="submission" date="2020-03" db="EMBL/GenBank/DDBJ databases">
        <title>A mixture of massive structural variations and highly conserved coding sequences in Ustilaginoidea virens genome.</title>
        <authorList>
            <person name="Zhang K."/>
            <person name="Zhao Z."/>
            <person name="Zhang Z."/>
            <person name="Li Y."/>
            <person name="Hsiang T."/>
            <person name="Sun W."/>
        </authorList>
    </citation>
    <scope>NUCLEOTIDE SEQUENCE</scope>
    <source>
        <strain evidence="3">UV-8b</strain>
    </source>
</reference>
<dbReference type="EMBL" id="BBTG02000021">
    <property type="protein sequence ID" value="GAO17346.1"/>
    <property type="molecule type" value="Genomic_DNA"/>
</dbReference>
<protein>
    <submittedName>
        <fullName evidence="2">Uncharacterized protein</fullName>
    </submittedName>
</protein>
<reference evidence="5" key="2">
    <citation type="journal article" date="2016" name="Genome Announc.">
        <title>Genome sequence of Ustilaginoidea virens IPU010, a rice pathogenic fungus causing false smut.</title>
        <authorList>
            <person name="Kumagai T."/>
            <person name="Ishii T."/>
            <person name="Terai G."/>
            <person name="Umemura M."/>
            <person name="Machida M."/>
            <person name="Asai K."/>
        </authorList>
    </citation>
    <scope>NUCLEOTIDE SEQUENCE [LARGE SCALE GENOMIC DNA]</scope>
    <source>
        <strain evidence="5">IPU010</strain>
    </source>
</reference>
<dbReference type="Proteomes" id="UP000054053">
    <property type="component" value="Unassembled WGS sequence"/>
</dbReference>
<evidence type="ECO:0000313" key="4">
    <source>
        <dbReference type="Proteomes" id="UP000027002"/>
    </source>
</evidence>
<feature type="region of interest" description="Disordered" evidence="1">
    <location>
        <begin position="21"/>
        <end position="49"/>
    </location>
</feature>
<name>A0A063C313_USTVR</name>
<proteinExistence type="predicted"/>
<reference evidence="2" key="1">
    <citation type="journal article" date="2016" name="Genome Announc.">
        <title>Genome Sequence of Ustilaginoidea virens IPU010, a Rice Pathogenic Fungus Causing False Smut.</title>
        <authorList>
            <person name="Kumagai T."/>
            <person name="Ishii T."/>
            <person name="Terai G."/>
            <person name="Umemura M."/>
            <person name="Machida M."/>
            <person name="Asai K."/>
        </authorList>
    </citation>
    <scope>NUCLEOTIDE SEQUENCE [LARGE SCALE GENOMIC DNA]</scope>
    <source>
        <strain evidence="2">IPU010</strain>
    </source>
</reference>
<dbReference type="HOGENOM" id="CLU_2485017_0_0_1"/>
<organism evidence="2 5">
    <name type="scientific">Ustilaginoidea virens</name>
    <name type="common">Rice false smut fungus</name>
    <name type="synonym">Villosiclava virens</name>
    <dbReference type="NCBI Taxonomy" id="1159556"/>
    <lineage>
        <taxon>Eukaryota</taxon>
        <taxon>Fungi</taxon>
        <taxon>Dikarya</taxon>
        <taxon>Ascomycota</taxon>
        <taxon>Pezizomycotina</taxon>
        <taxon>Sordariomycetes</taxon>
        <taxon>Hypocreomycetidae</taxon>
        <taxon>Hypocreales</taxon>
        <taxon>Clavicipitaceae</taxon>
        <taxon>Ustilaginoidea</taxon>
    </lineage>
</organism>
<dbReference type="Proteomes" id="UP000027002">
    <property type="component" value="Chromosome 1"/>
</dbReference>
<feature type="compositionally biased region" description="Low complexity" evidence="1">
    <location>
        <begin position="21"/>
        <end position="33"/>
    </location>
</feature>
<evidence type="ECO:0000313" key="2">
    <source>
        <dbReference type="EMBL" id="GAO17346.1"/>
    </source>
</evidence>
<dbReference type="KEGG" id="uvi:66061002"/>
<evidence type="ECO:0000313" key="3">
    <source>
        <dbReference type="EMBL" id="QUC15983.1"/>
    </source>
</evidence>
<dbReference type="EMBL" id="CP072753">
    <property type="protein sequence ID" value="QUC15983.1"/>
    <property type="molecule type" value="Genomic_DNA"/>
</dbReference>
<dbReference type="AlphaFoldDB" id="A0A063C313"/>
<gene>
    <name evidence="3" type="ORF">UV8b_00224</name>
    <name evidence="2" type="ORF">UVI_02038660</name>
</gene>
<evidence type="ECO:0000313" key="5">
    <source>
        <dbReference type="Proteomes" id="UP000054053"/>
    </source>
</evidence>
<dbReference type="RefSeq" id="XP_042993656.1">
    <property type="nucleotide sequence ID" value="XM_043137722.1"/>
</dbReference>
<dbReference type="GeneID" id="66061002"/>
<keyword evidence="4" id="KW-1185">Reference proteome</keyword>
<accession>A0A063C313</accession>
<sequence length="87" mass="8883">MQNAGRWKLEAVESHGANLAAPQAMQMMRPAQASSDVKPSSRGAGAQGFKASRLPGFQSAFGSATGQLTAAAIPAPAARWQLAVASC</sequence>
<evidence type="ECO:0000256" key="1">
    <source>
        <dbReference type="SAM" id="MobiDB-lite"/>
    </source>
</evidence>